<evidence type="ECO:0000313" key="2">
    <source>
        <dbReference type="Proteomes" id="UP001164539"/>
    </source>
</evidence>
<comment type="caution">
    <text evidence="1">The sequence shown here is derived from an EMBL/GenBank/DDBJ whole genome shotgun (WGS) entry which is preliminary data.</text>
</comment>
<reference evidence="1 2" key="1">
    <citation type="journal article" date="2023" name="Science">
        <title>Complex scaffold remodeling in plant triterpene biosynthesis.</title>
        <authorList>
            <person name="De La Pena R."/>
            <person name="Hodgson H."/>
            <person name="Liu J.C."/>
            <person name="Stephenson M.J."/>
            <person name="Martin A.C."/>
            <person name="Owen C."/>
            <person name="Harkess A."/>
            <person name="Leebens-Mack J."/>
            <person name="Jimenez L.E."/>
            <person name="Osbourn A."/>
            <person name="Sattely E.S."/>
        </authorList>
    </citation>
    <scope>NUCLEOTIDE SEQUENCE [LARGE SCALE GENOMIC DNA]</scope>
    <source>
        <strain evidence="2">cv. JPN11</strain>
        <tissue evidence="1">Leaf</tissue>
    </source>
</reference>
<name>A0ACC1X8Z7_MELAZ</name>
<evidence type="ECO:0000313" key="1">
    <source>
        <dbReference type="EMBL" id="KAJ4707168.1"/>
    </source>
</evidence>
<accession>A0ACC1X8Z7</accession>
<dbReference type="Proteomes" id="UP001164539">
    <property type="component" value="Chromosome 11"/>
</dbReference>
<gene>
    <name evidence="1" type="ORF">OWV82_020725</name>
</gene>
<dbReference type="EMBL" id="CM051404">
    <property type="protein sequence ID" value="KAJ4707168.1"/>
    <property type="molecule type" value="Genomic_DNA"/>
</dbReference>
<proteinExistence type="predicted"/>
<keyword evidence="2" id="KW-1185">Reference proteome</keyword>
<protein>
    <submittedName>
        <fullName evidence="1">NAD(P)-binding rossmann-fold protein</fullName>
    </submittedName>
</protein>
<organism evidence="1 2">
    <name type="scientific">Melia azedarach</name>
    <name type="common">Chinaberry tree</name>
    <dbReference type="NCBI Taxonomy" id="155640"/>
    <lineage>
        <taxon>Eukaryota</taxon>
        <taxon>Viridiplantae</taxon>
        <taxon>Streptophyta</taxon>
        <taxon>Embryophyta</taxon>
        <taxon>Tracheophyta</taxon>
        <taxon>Spermatophyta</taxon>
        <taxon>Magnoliopsida</taxon>
        <taxon>eudicotyledons</taxon>
        <taxon>Gunneridae</taxon>
        <taxon>Pentapetalae</taxon>
        <taxon>rosids</taxon>
        <taxon>malvids</taxon>
        <taxon>Sapindales</taxon>
        <taxon>Meliaceae</taxon>
        <taxon>Melia</taxon>
    </lineage>
</organism>
<sequence length="288" mass="31026">MKSIIMSRLLNSQSSLSRLYTIALSRNQRSLSTSSNGLDDPLKSEEAEPLNVKPPSTQKVLVFGGNGFVGSHVCREALERGFTVCSLSRSGRSSLRDSWADRVVWHKGDLLSPDSLKDALMGVTSVVSCVGGFGSNAHMYKINGIANINAVKAAAEQGIKRYVYISAADFGLVNYLLQGYYKGKRATEMELTKKLGHGGVILRPGFIHGTRQVGRMKLPLSVIGAPLEMILKHAKMLTGIPLVGPLFIPPVHVTSVAKVAVNAATDPTFPPGIVDVYSILQHSEQKLA</sequence>